<evidence type="ECO:0000313" key="10">
    <source>
        <dbReference type="Proteomes" id="UP000472277"/>
    </source>
</evidence>
<dbReference type="CDD" id="cd00096">
    <property type="entry name" value="Ig"/>
    <property type="match status" value="2"/>
</dbReference>
<reference evidence="9" key="2">
    <citation type="submission" date="2025-09" db="UniProtKB">
        <authorList>
            <consortium name="Ensembl"/>
        </authorList>
    </citation>
    <scope>IDENTIFICATION</scope>
</reference>
<dbReference type="SUPFAM" id="SSF48726">
    <property type="entry name" value="Immunoglobulin"/>
    <property type="match status" value="2"/>
</dbReference>
<dbReference type="PROSITE" id="PS50835">
    <property type="entry name" value="IG_LIKE"/>
    <property type="match status" value="2"/>
</dbReference>
<accession>A0A673XWB8</accession>
<protein>
    <submittedName>
        <fullName evidence="9">Basigin</fullName>
    </submittedName>
</protein>
<dbReference type="Pfam" id="PF00047">
    <property type="entry name" value="ig"/>
    <property type="match status" value="1"/>
</dbReference>
<dbReference type="InterPro" id="IPR051275">
    <property type="entry name" value="Cell_adhesion_signaling"/>
</dbReference>
<dbReference type="InterPro" id="IPR013151">
    <property type="entry name" value="Immunoglobulin_dom"/>
</dbReference>
<comment type="subcellular location">
    <subcellularLocation>
        <location evidence="1">Cell membrane</location>
        <topology evidence="1">Single-pass type I membrane protein</topology>
    </subcellularLocation>
</comment>
<sequence length="325" mass="37008">KCKFGFIKLSLFQMKLIEDSAELLCEMTGNPIPEVQWWFIEGEEHETMTQLFDGVREDRVGLNCRASNDPDRNKLKKAPKVKWIRSQANVIVFESQPMEVYNQTSAVLSCKLTHPPSTVKGYYWMRNGKVIESSKHNSPTLYTEHTGYLLVFVFSFSLANIDSHSGGLYECVFLSEPEVKTTIEVKTAPHVSAYKHSEHGNEKDKGVLVCVSYGYPLPTDWKWYKLEGEDKTAITNGTDRYEIKSTPNRTTLTIDDLDITMDIGDYICYGTSEVGSTSDKVHLRVRSRLAALWPFLGVVAEVIILVSIIFIYEKRRKPDEINDGK</sequence>
<reference evidence="9" key="1">
    <citation type="submission" date="2025-08" db="UniProtKB">
        <authorList>
            <consortium name="Ensembl"/>
        </authorList>
    </citation>
    <scope>IDENTIFICATION</scope>
</reference>
<evidence type="ECO:0000256" key="1">
    <source>
        <dbReference type="ARBA" id="ARBA00004251"/>
    </source>
</evidence>
<keyword evidence="7" id="KW-0812">Transmembrane</keyword>
<dbReference type="Pfam" id="PF07679">
    <property type="entry name" value="I-set"/>
    <property type="match status" value="1"/>
</dbReference>
<feature type="domain" description="Ig-like" evidence="8">
    <location>
        <begin position="177"/>
        <end position="284"/>
    </location>
</feature>
<dbReference type="AlphaFoldDB" id="A0A673XWB8"/>
<name>A0A673XWB8_SALTR</name>
<dbReference type="PRINTS" id="PR01856">
    <property type="entry name" value="BASIGIN"/>
</dbReference>
<evidence type="ECO:0000256" key="4">
    <source>
        <dbReference type="ARBA" id="ARBA00023157"/>
    </source>
</evidence>
<evidence type="ECO:0000256" key="6">
    <source>
        <dbReference type="ARBA" id="ARBA00023319"/>
    </source>
</evidence>
<gene>
    <name evidence="9" type="primary">BSG</name>
</gene>
<evidence type="ECO:0000259" key="8">
    <source>
        <dbReference type="PROSITE" id="PS50835"/>
    </source>
</evidence>
<keyword evidence="6" id="KW-0393">Immunoglobulin domain</keyword>
<proteinExistence type="predicted"/>
<dbReference type="SMART" id="SM00409">
    <property type="entry name" value="IG"/>
    <property type="match status" value="2"/>
</dbReference>
<dbReference type="InterPro" id="IPR013098">
    <property type="entry name" value="Ig_I-set"/>
</dbReference>
<keyword evidence="5" id="KW-0325">Glycoprotein</keyword>
<dbReference type="OMA" id="VTQWTWY"/>
<dbReference type="InterPro" id="IPR003599">
    <property type="entry name" value="Ig_sub"/>
</dbReference>
<evidence type="ECO:0000256" key="3">
    <source>
        <dbReference type="ARBA" id="ARBA00023136"/>
    </source>
</evidence>
<dbReference type="InterPro" id="IPR007110">
    <property type="entry name" value="Ig-like_dom"/>
</dbReference>
<keyword evidence="2" id="KW-1003">Cell membrane</keyword>
<keyword evidence="10" id="KW-1185">Reference proteome</keyword>
<dbReference type="InterPro" id="IPR013783">
    <property type="entry name" value="Ig-like_fold"/>
</dbReference>
<evidence type="ECO:0000256" key="5">
    <source>
        <dbReference type="ARBA" id="ARBA00023180"/>
    </source>
</evidence>
<dbReference type="InParanoid" id="A0A673XWB8"/>
<dbReference type="GeneTree" id="ENSGT00940000159142"/>
<feature type="domain" description="Ig-like" evidence="8">
    <location>
        <begin position="79"/>
        <end position="171"/>
    </location>
</feature>
<dbReference type="Proteomes" id="UP000472277">
    <property type="component" value="Chromosome 17"/>
</dbReference>
<evidence type="ECO:0000256" key="7">
    <source>
        <dbReference type="SAM" id="Phobius"/>
    </source>
</evidence>
<dbReference type="InterPro" id="IPR036179">
    <property type="entry name" value="Ig-like_dom_sf"/>
</dbReference>
<keyword evidence="3 7" id="KW-0472">Membrane</keyword>
<dbReference type="GO" id="GO:0005886">
    <property type="term" value="C:plasma membrane"/>
    <property type="evidence" value="ECO:0007669"/>
    <property type="project" value="UniProtKB-SubCell"/>
</dbReference>
<feature type="transmembrane region" description="Helical" evidence="7">
    <location>
        <begin position="291"/>
        <end position="312"/>
    </location>
</feature>
<dbReference type="FunFam" id="2.60.40.10:FF:000387">
    <property type="entry name" value="Neuroplastin b"/>
    <property type="match status" value="1"/>
</dbReference>
<dbReference type="PANTHER" id="PTHR11640">
    <property type="entry name" value="NEPHRIN"/>
    <property type="match status" value="1"/>
</dbReference>
<dbReference type="Ensembl" id="ENSSTUT00000027921.1">
    <property type="protein sequence ID" value="ENSSTUP00000026653.1"/>
    <property type="gene ID" value="ENSSTUG00000011562.1"/>
</dbReference>
<keyword evidence="7" id="KW-1133">Transmembrane helix</keyword>
<keyword evidence="4" id="KW-1015">Disulfide bond</keyword>
<evidence type="ECO:0000313" key="9">
    <source>
        <dbReference type="Ensembl" id="ENSSTUP00000026653.1"/>
    </source>
</evidence>
<dbReference type="Gene3D" id="2.60.40.10">
    <property type="entry name" value="Immunoglobulins"/>
    <property type="match status" value="2"/>
</dbReference>
<organism evidence="9 10">
    <name type="scientific">Salmo trutta</name>
    <name type="common">Brown trout</name>
    <dbReference type="NCBI Taxonomy" id="8032"/>
    <lineage>
        <taxon>Eukaryota</taxon>
        <taxon>Metazoa</taxon>
        <taxon>Chordata</taxon>
        <taxon>Craniata</taxon>
        <taxon>Vertebrata</taxon>
        <taxon>Euteleostomi</taxon>
        <taxon>Actinopterygii</taxon>
        <taxon>Neopterygii</taxon>
        <taxon>Teleostei</taxon>
        <taxon>Protacanthopterygii</taxon>
        <taxon>Salmoniformes</taxon>
        <taxon>Salmonidae</taxon>
        <taxon>Salmoninae</taxon>
        <taxon>Salmo</taxon>
    </lineage>
</organism>
<evidence type="ECO:0000256" key="2">
    <source>
        <dbReference type="ARBA" id="ARBA00022475"/>
    </source>
</evidence>